<dbReference type="InterPro" id="IPR031107">
    <property type="entry name" value="Small_HSP"/>
</dbReference>
<sequence>MSLNRVFPEFFRDASRAFALLEEPMFNVARRNAFPSMQSLMRYPATDIRETKDAYILEAELPGIRKEDVDIQFQDNTLVLRGKMERSAQHGDKVPTAATTESATTTDVVSNETGESSVVAKEDSDKDLTPHWWSNERITGSFSRSFSFPASVQSDAIKAAYKDGVLSITVPKAQQASSKINIE</sequence>
<evidence type="ECO:0000256" key="2">
    <source>
        <dbReference type="PROSITE-ProRule" id="PRU00285"/>
    </source>
</evidence>
<dbReference type="InterPro" id="IPR008978">
    <property type="entry name" value="HSP20-like_chaperone"/>
</dbReference>
<accession>A0A8H7UJJ8</accession>
<feature type="compositionally biased region" description="Polar residues" evidence="4">
    <location>
        <begin position="107"/>
        <end position="116"/>
    </location>
</feature>
<dbReference type="Pfam" id="PF00011">
    <property type="entry name" value="HSP20"/>
    <property type="match status" value="2"/>
</dbReference>
<dbReference type="OrthoDB" id="1431247at2759"/>
<name>A0A8H7UJJ8_9FUNG</name>
<evidence type="ECO:0000256" key="1">
    <source>
        <dbReference type="ARBA" id="ARBA00023016"/>
    </source>
</evidence>
<reference evidence="6" key="1">
    <citation type="submission" date="2020-12" db="EMBL/GenBank/DDBJ databases">
        <title>Metabolic potential, ecology and presence of endohyphal bacteria is reflected in genomic diversity of Mucoromycotina.</title>
        <authorList>
            <person name="Muszewska A."/>
            <person name="Okrasinska A."/>
            <person name="Steczkiewicz K."/>
            <person name="Drgas O."/>
            <person name="Orlowska M."/>
            <person name="Perlinska-Lenart U."/>
            <person name="Aleksandrzak-Piekarczyk T."/>
            <person name="Szatraj K."/>
            <person name="Zielenkiewicz U."/>
            <person name="Pilsyk S."/>
            <person name="Malc E."/>
            <person name="Mieczkowski P."/>
            <person name="Kruszewska J.S."/>
            <person name="Biernat P."/>
            <person name="Pawlowska J."/>
        </authorList>
    </citation>
    <scope>NUCLEOTIDE SEQUENCE</scope>
    <source>
        <strain evidence="6">WA0000051536</strain>
    </source>
</reference>
<dbReference type="Proteomes" id="UP000612746">
    <property type="component" value="Unassembled WGS sequence"/>
</dbReference>
<evidence type="ECO:0000259" key="5">
    <source>
        <dbReference type="PROSITE" id="PS01031"/>
    </source>
</evidence>
<feature type="compositionally biased region" description="Basic and acidic residues" evidence="4">
    <location>
        <begin position="84"/>
        <end position="93"/>
    </location>
</feature>
<dbReference type="Gene3D" id="2.60.40.790">
    <property type="match status" value="1"/>
</dbReference>
<proteinExistence type="inferred from homology"/>
<comment type="caution">
    <text evidence="6">The sequence shown here is derived from an EMBL/GenBank/DDBJ whole genome shotgun (WGS) entry which is preliminary data.</text>
</comment>
<keyword evidence="7" id="KW-1185">Reference proteome</keyword>
<feature type="domain" description="SHSP" evidence="5">
    <location>
        <begin position="36"/>
        <end position="183"/>
    </location>
</feature>
<comment type="similarity">
    <text evidence="2 3">Belongs to the small heat shock protein (HSP20) family.</text>
</comment>
<dbReference type="AlphaFoldDB" id="A0A8H7UJJ8"/>
<dbReference type="CDD" id="cd06464">
    <property type="entry name" value="ACD_sHsps-like"/>
    <property type="match status" value="1"/>
</dbReference>
<feature type="region of interest" description="Disordered" evidence="4">
    <location>
        <begin position="84"/>
        <end position="126"/>
    </location>
</feature>
<dbReference type="SUPFAM" id="SSF49764">
    <property type="entry name" value="HSP20-like chaperones"/>
    <property type="match status" value="1"/>
</dbReference>
<gene>
    <name evidence="6" type="ORF">INT44_001084</name>
</gene>
<evidence type="ECO:0000313" key="6">
    <source>
        <dbReference type="EMBL" id="KAG2188331.1"/>
    </source>
</evidence>
<dbReference type="InterPro" id="IPR002068">
    <property type="entry name" value="A-crystallin/Hsp20_dom"/>
</dbReference>
<evidence type="ECO:0000256" key="3">
    <source>
        <dbReference type="RuleBase" id="RU003616"/>
    </source>
</evidence>
<dbReference type="PROSITE" id="PS01031">
    <property type="entry name" value="SHSP"/>
    <property type="match status" value="1"/>
</dbReference>
<evidence type="ECO:0000256" key="4">
    <source>
        <dbReference type="SAM" id="MobiDB-lite"/>
    </source>
</evidence>
<protein>
    <recommendedName>
        <fullName evidence="5">SHSP domain-containing protein</fullName>
    </recommendedName>
</protein>
<dbReference type="PANTHER" id="PTHR11527">
    <property type="entry name" value="HEAT-SHOCK PROTEIN 20 FAMILY MEMBER"/>
    <property type="match status" value="1"/>
</dbReference>
<organism evidence="6 7">
    <name type="scientific">Umbelopsis vinacea</name>
    <dbReference type="NCBI Taxonomy" id="44442"/>
    <lineage>
        <taxon>Eukaryota</taxon>
        <taxon>Fungi</taxon>
        <taxon>Fungi incertae sedis</taxon>
        <taxon>Mucoromycota</taxon>
        <taxon>Mucoromycotina</taxon>
        <taxon>Umbelopsidomycetes</taxon>
        <taxon>Umbelopsidales</taxon>
        <taxon>Umbelopsidaceae</taxon>
        <taxon>Umbelopsis</taxon>
    </lineage>
</organism>
<feature type="compositionally biased region" description="Low complexity" evidence="4">
    <location>
        <begin position="96"/>
        <end position="106"/>
    </location>
</feature>
<dbReference type="EMBL" id="JAEPRA010000002">
    <property type="protein sequence ID" value="KAG2188331.1"/>
    <property type="molecule type" value="Genomic_DNA"/>
</dbReference>
<keyword evidence="1" id="KW-0346">Stress response</keyword>
<evidence type="ECO:0000313" key="7">
    <source>
        <dbReference type="Proteomes" id="UP000612746"/>
    </source>
</evidence>